<feature type="modified residue" description="N6-(pyridoxal phosphate)lysine" evidence="19">
    <location>
        <position position="212"/>
    </location>
</feature>
<dbReference type="InterPro" id="IPR015422">
    <property type="entry name" value="PyrdxlP-dep_Trfase_small"/>
</dbReference>
<dbReference type="PANTHER" id="PTHR11808:SF15">
    <property type="entry name" value="CYSTATHIONINE GAMMA-LYASE"/>
    <property type="match status" value="1"/>
</dbReference>
<evidence type="ECO:0000256" key="10">
    <source>
        <dbReference type="ARBA" id="ARBA00045076"/>
    </source>
</evidence>
<comment type="catalytic activity">
    <reaction evidence="16">
        <text>L,L-cystathionine + H2O = 2-oxobutanoate + L-cysteine + NH4(+)</text>
        <dbReference type="Rhea" id="RHEA:14005"/>
        <dbReference type="ChEBI" id="CHEBI:15377"/>
        <dbReference type="ChEBI" id="CHEBI:16763"/>
        <dbReference type="ChEBI" id="CHEBI:28938"/>
        <dbReference type="ChEBI" id="CHEBI:35235"/>
        <dbReference type="ChEBI" id="CHEBI:58161"/>
        <dbReference type="EC" id="4.4.1.1"/>
    </reaction>
    <physiologicalReaction direction="left-to-right" evidence="16">
        <dbReference type="Rhea" id="RHEA:14006"/>
    </physiologicalReaction>
</comment>
<evidence type="ECO:0000256" key="3">
    <source>
        <dbReference type="ARBA" id="ARBA00009077"/>
    </source>
</evidence>
<evidence type="ECO:0000256" key="6">
    <source>
        <dbReference type="ARBA" id="ARBA00022898"/>
    </source>
</evidence>
<proteinExistence type="inferred from homology"/>
<dbReference type="InterPro" id="IPR015424">
    <property type="entry name" value="PyrdxlP-dep_Trfase"/>
</dbReference>
<dbReference type="EMBL" id="GIBL01000150">
    <property type="protein sequence ID" value="NCE57142.1"/>
    <property type="molecule type" value="Transcribed_RNA"/>
</dbReference>
<dbReference type="GO" id="GO:0005737">
    <property type="term" value="C:cytoplasm"/>
    <property type="evidence" value="ECO:0007669"/>
    <property type="project" value="TreeGrafter"/>
</dbReference>
<evidence type="ECO:0000256" key="11">
    <source>
        <dbReference type="ARBA" id="ARBA00046537"/>
    </source>
</evidence>
<keyword evidence="6 19" id="KW-0663">Pyridoxal phosphate</keyword>
<dbReference type="GO" id="GO:0030170">
    <property type="term" value="F:pyridoxal phosphate binding"/>
    <property type="evidence" value="ECO:0007669"/>
    <property type="project" value="InterPro"/>
</dbReference>
<dbReference type="Gene3D" id="3.90.1150.10">
    <property type="entry name" value="Aspartate Aminotransferase, domain 1"/>
    <property type="match status" value="1"/>
</dbReference>
<sequence length="405" mass="44851">MESAKKSSSGFLPPFQHFATQAIHVGQEPEQWSSLAVVPPISLATTFKQRAPGQHSGFEYSRCGNPTRDCLEKAVAALDGAKYCLAYASGLAATVNIAHLLKAGDTVICTDDVYGGTNRYFRRIATDMGLKAVFVDCTKLECLEAAITPETKLVWIETPTNPMLKVVDIQGCANIVRKHKGVILVVDNTFMSAYFQRPLSLGADICMYSATKYMNGHSDVVMGLVSLNNDELHEKLRFLQYSIGAIPSPFDCYLCNRGLKTLPIRMKQHFRNALTVAQYLESDPRVEKVIFPGLQSHPQYDLMQRQCTGCPGMISFYIKGNLENASRFLKNLKLFTLAESLGGYESLAEHPAIMTHASVPKEDREVLGISDTLIRISIGLEDSEDLLEDLDQALKAAIPDYRIRN</sequence>
<dbReference type="InterPro" id="IPR054542">
    <property type="entry name" value="Cys_met_metab_PP"/>
</dbReference>
<dbReference type="AlphaFoldDB" id="A0A6B2F0F5"/>
<evidence type="ECO:0000256" key="16">
    <source>
        <dbReference type="ARBA" id="ARBA00047477"/>
    </source>
</evidence>
<reference evidence="21" key="1">
    <citation type="submission" date="2019-11" db="EMBL/GenBank/DDBJ databases">
        <title>Trait differentiation and modular expression in palm-pitvipers.</title>
        <authorList>
            <person name="Mason A.J."/>
            <person name="Strickland J.L."/>
            <person name="Margres M.J."/>
            <person name="Rokyta D.R."/>
            <person name="Sasa M."/>
            <person name="Parkinson C.L."/>
        </authorList>
    </citation>
    <scope>NUCLEOTIDE SEQUENCE</scope>
</reference>
<name>A0A6B2F0F5_BOTNI</name>
<dbReference type="SUPFAM" id="SSF53383">
    <property type="entry name" value="PLP-dependent transferases"/>
    <property type="match status" value="1"/>
</dbReference>
<evidence type="ECO:0000256" key="17">
    <source>
        <dbReference type="ARBA" id="ARBA00048625"/>
    </source>
</evidence>
<comment type="similarity">
    <text evidence="3 20">Belongs to the trans-sulfuration enzymes family.</text>
</comment>
<evidence type="ECO:0000256" key="14">
    <source>
        <dbReference type="ARBA" id="ARBA00047211"/>
    </source>
</evidence>
<dbReference type="EC" id="4.4.1.2" evidence="12"/>
<evidence type="ECO:0000256" key="7">
    <source>
        <dbReference type="ARBA" id="ARBA00023192"/>
    </source>
</evidence>
<organism evidence="21">
    <name type="scientific">Bothriechis nigroviridis</name>
    <name type="common">Black-speckled palm pit viper</name>
    <dbReference type="NCBI Taxonomy" id="88079"/>
    <lineage>
        <taxon>Eukaryota</taxon>
        <taxon>Metazoa</taxon>
        <taxon>Chordata</taxon>
        <taxon>Craniata</taxon>
        <taxon>Vertebrata</taxon>
        <taxon>Euteleostomi</taxon>
        <taxon>Lepidosauria</taxon>
        <taxon>Squamata</taxon>
        <taxon>Bifurcata</taxon>
        <taxon>Unidentata</taxon>
        <taxon>Episquamata</taxon>
        <taxon>Toxicofera</taxon>
        <taxon>Serpentes</taxon>
        <taxon>Colubroidea</taxon>
        <taxon>Viperidae</taxon>
        <taxon>Crotalinae</taxon>
        <taxon>Bothriechis</taxon>
    </lineage>
</organism>
<dbReference type="Gene3D" id="3.40.640.10">
    <property type="entry name" value="Type I PLP-dependent aspartate aminotransferase-like (Major domain)"/>
    <property type="match status" value="1"/>
</dbReference>
<dbReference type="Pfam" id="PF01053">
    <property type="entry name" value="Cys_Met_Meta_PP"/>
    <property type="match status" value="1"/>
</dbReference>
<dbReference type="GO" id="GO:0004123">
    <property type="term" value="F:cystathionine gamma-lyase activity"/>
    <property type="evidence" value="ECO:0007669"/>
    <property type="project" value="TreeGrafter"/>
</dbReference>
<comment type="subunit">
    <text evidence="11">Homotetramer. Interacts with CALM in a calcium-dependent manner.</text>
</comment>
<dbReference type="PIRSF" id="PIRSF001434">
    <property type="entry name" value="CGS"/>
    <property type="match status" value="1"/>
</dbReference>
<dbReference type="GO" id="GO:0019343">
    <property type="term" value="P:cysteine biosynthetic process via cystathionine"/>
    <property type="evidence" value="ECO:0007669"/>
    <property type="project" value="TreeGrafter"/>
</dbReference>
<evidence type="ECO:0000256" key="20">
    <source>
        <dbReference type="RuleBase" id="RU362118"/>
    </source>
</evidence>
<keyword evidence="7" id="KW-0198">Cysteine biosynthesis</keyword>
<comment type="catalytic activity">
    <reaction evidence="17">
        <text>L-selenocystathionine + H2O = L-selenocysteine + 2-oxobutanoate + NH4(+)</text>
        <dbReference type="Rhea" id="RHEA:31151"/>
        <dbReference type="ChEBI" id="CHEBI:15377"/>
        <dbReference type="ChEBI" id="CHEBI:16763"/>
        <dbReference type="ChEBI" id="CHEBI:28938"/>
        <dbReference type="ChEBI" id="CHEBI:57843"/>
        <dbReference type="ChEBI" id="CHEBI:62226"/>
    </reaction>
    <physiologicalReaction direction="left-to-right" evidence="17">
        <dbReference type="Rhea" id="RHEA:31152"/>
    </physiologicalReaction>
</comment>
<comment type="cofactor">
    <cofactor evidence="1 20">
        <name>pyridoxal 5'-phosphate</name>
        <dbReference type="ChEBI" id="CHEBI:597326"/>
    </cofactor>
</comment>
<evidence type="ECO:0000256" key="12">
    <source>
        <dbReference type="ARBA" id="ARBA00047175"/>
    </source>
</evidence>
<evidence type="ECO:0000256" key="5">
    <source>
        <dbReference type="ARBA" id="ARBA00017343"/>
    </source>
</evidence>
<dbReference type="FunFam" id="3.40.640.10:FF:000009">
    <property type="entry name" value="Cystathionine gamma-synthase homolog"/>
    <property type="match status" value="1"/>
</dbReference>
<comment type="catalytic activity">
    <reaction evidence="15">
        <text>L-cysteine + H2O = hydrogen sulfide + pyruvate + NH4(+) + H(+)</text>
        <dbReference type="Rhea" id="RHEA:24931"/>
        <dbReference type="ChEBI" id="CHEBI:15361"/>
        <dbReference type="ChEBI" id="CHEBI:15377"/>
        <dbReference type="ChEBI" id="CHEBI:15378"/>
        <dbReference type="ChEBI" id="CHEBI:28938"/>
        <dbReference type="ChEBI" id="CHEBI:29919"/>
        <dbReference type="ChEBI" id="CHEBI:35235"/>
        <dbReference type="EC" id="4.4.1.1"/>
    </reaction>
    <physiologicalReaction direction="left-to-right" evidence="15">
        <dbReference type="Rhea" id="RHEA:24932"/>
    </physiologicalReaction>
</comment>
<dbReference type="PROSITE" id="PS00868">
    <property type="entry name" value="CYS_MET_METAB_PP"/>
    <property type="match status" value="1"/>
</dbReference>
<protein>
    <recommendedName>
        <fullName evidence="5">Cystathionine gamma-lyase</fullName>
        <ecNumber evidence="4">4.4.1.1</ecNumber>
        <ecNumber evidence="12">4.4.1.2</ecNumber>
    </recommendedName>
    <alternativeName>
        <fullName evidence="14">Cysteine desulfhydrase</fullName>
    </alternativeName>
    <alternativeName>
        <fullName evidence="9">Cysteine-protein sulfhydrase</fullName>
    </alternativeName>
    <alternativeName>
        <fullName evidence="8">Gamma-cystathionase</fullName>
    </alternativeName>
    <alternativeName>
        <fullName evidence="13">Homocysteine desulfhydrase</fullName>
    </alternativeName>
</protein>
<evidence type="ECO:0000256" key="2">
    <source>
        <dbReference type="ARBA" id="ARBA00005038"/>
    </source>
</evidence>
<evidence type="ECO:0000256" key="15">
    <source>
        <dbReference type="ARBA" id="ARBA00047376"/>
    </source>
</evidence>
<dbReference type="InterPro" id="IPR000277">
    <property type="entry name" value="Cys/Met-Metab_PyrdxlP-dep_enz"/>
</dbReference>
<comment type="catalytic activity">
    <reaction evidence="10">
        <text>L-homoserine = 2-oxobutanoate + NH4(+)</text>
        <dbReference type="Rhea" id="RHEA:24923"/>
        <dbReference type="ChEBI" id="CHEBI:16763"/>
        <dbReference type="ChEBI" id="CHEBI:28938"/>
        <dbReference type="ChEBI" id="CHEBI:57476"/>
        <dbReference type="EC" id="4.4.1.1"/>
    </reaction>
    <physiologicalReaction direction="left-to-right" evidence="10">
        <dbReference type="Rhea" id="RHEA:24924"/>
    </physiologicalReaction>
</comment>
<evidence type="ECO:0000256" key="19">
    <source>
        <dbReference type="PIRSR" id="PIRSR001434-2"/>
    </source>
</evidence>
<evidence type="ECO:0000256" key="13">
    <source>
        <dbReference type="ARBA" id="ARBA00047199"/>
    </source>
</evidence>
<dbReference type="InterPro" id="IPR015421">
    <property type="entry name" value="PyrdxlP-dep_Trfase_major"/>
</dbReference>
<comment type="catalytic activity">
    <reaction evidence="18">
        <text>L-homocysteine + H2O = 2-oxobutanoate + hydrogen sulfide + NH4(+) + H(+)</text>
        <dbReference type="Rhea" id="RHEA:14501"/>
        <dbReference type="ChEBI" id="CHEBI:15377"/>
        <dbReference type="ChEBI" id="CHEBI:15378"/>
        <dbReference type="ChEBI" id="CHEBI:16763"/>
        <dbReference type="ChEBI" id="CHEBI:28938"/>
        <dbReference type="ChEBI" id="CHEBI:29919"/>
        <dbReference type="ChEBI" id="CHEBI:58199"/>
        <dbReference type="EC" id="4.4.1.2"/>
    </reaction>
    <physiologicalReaction direction="left-to-right" evidence="18">
        <dbReference type="Rhea" id="RHEA:14502"/>
    </physiologicalReaction>
</comment>
<dbReference type="GO" id="GO:0019346">
    <property type="term" value="P:transsulfuration"/>
    <property type="evidence" value="ECO:0007669"/>
    <property type="project" value="InterPro"/>
</dbReference>
<accession>A0A6B2F0F5</accession>
<evidence type="ECO:0000256" key="8">
    <source>
        <dbReference type="ARBA" id="ARBA00029853"/>
    </source>
</evidence>
<dbReference type="EC" id="4.4.1.1" evidence="4"/>
<comment type="pathway">
    <text evidence="2">Amino-acid biosynthesis; L-cysteine biosynthesis; L-cysteine from L-homocysteine and L-serine: step 2/2.</text>
</comment>
<evidence type="ECO:0000313" key="21">
    <source>
        <dbReference type="EMBL" id="NCE57142.1"/>
    </source>
</evidence>
<evidence type="ECO:0000256" key="1">
    <source>
        <dbReference type="ARBA" id="ARBA00001933"/>
    </source>
</evidence>
<keyword evidence="7" id="KW-0028">Amino-acid biosynthesis</keyword>
<evidence type="ECO:0000256" key="18">
    <source>
        <dbReference type="ARBA" id="ARBA00048780"/>
    </source>
</evidence>
<dbReference type="UniPathway" id="UPA00136">
    <property type="reaction ID" value="UER00202"/>
</dbReference>
<dbReference type="GO" id="GO:0047982">
    <property type="term" value="F:homocysteine desulfhydrase activity"/>
    <property type="evidence" value="ECO:0007669"/>
    <property type="project" value="UniProtKB-EC"/>
</dbReference>
<evidence type="ECO:0000256" key="4">
    <source>
        <dbReference type="ARBA" id="ARBA00012085"/>
    </source>
</evidence>
<dbReference type="CDD" id="cd00614">
    <property type="entry name" value="CGS_like"/>
    <property type="match status" value="1"/>
</dbReference>
<dbReference type="FunFam" id="3.90.1150.10:FF:000008">
    <property type="entry name" value="Cystathionine gamma-synthase"/>
    <property type="match status" value="1"/>
</dbReference>
<dbReference type="PANTHER" id="PTHR11808">
    <property type="entry name" value="TRANS-SULFURATION ENZYME FAMILY MEMBER"/>
    <property type="match status" value="1"/>
</dbReference>
<evidence type="ECO:0000256" key="9">
    <source>
        <dbReference type="ARBA" id="ARBA00031772"/>
    </source>
</evidence>